<keyword evidence="3" id="KW-0804">Transcription</keyword>
<evidence type="ECO:0000259" key="4">
    <source>
        <dbReference type="PROSITE" id="PS01124"/>
    </source>
</evidence>
<organism evidence="5 6">
    <name type="scientific">Rhizobium puerariae</name>
    <dbReference type="NCBI Taxonomy" id="1585791"/>
    <lineage>
        <taxon>Bacteria</taxon>
        <taxon>Pseudomonadati</taxon>
        <taxon>Pseudomonadota</taxon>
        <taxon>Alphaproteobacteria</taxon>
        <taxon>Hyphomicrobiales</taxon>
        <taxon>Rhizobiaceae</taxon>
        <taxon>Rhizobium/Agrobacterium group</taxon>
        <taxon>Rhizobium</taxon>
    </lineage>
</organism>
<name>A0ABV6AIF8_9HYPH</name>
<dbReference type="Gene3D" id="1.10.10.60">
    <property type="entry name" value="Homeodomain-like"/>
    <property type="match status" value="2"/>
</dbReference>
<evidence type="ECO:0000256" key="1">
    <source>
        <dbReference type="ARBA" id="ARBA00023015"/>
    </source>
</evidence>
<feature type="domain" description="HTH araC/xylS-type" evidence="4">
    <location>
        <begin position="194"/>
        <end position="292"/>
    </location>
</feature>
<dbReference type="RefSeq" id="WP_377259665.1">
    <property type="nucleotide sequence ID" value="NZ_JBHMAA010000011.1"/>
</dbReference>
<protein>
    <submittedName>
        <fullName evidence="5">Helix-turn-helix domain-containing protein</fullName>
    </submittedName>
</protein>
<dbReference type="EMBL" id="JBHMAA010000011">
    <property type="protein sequence ID" value="MFB9949120.1"/>
    <property type="molecule type" value="Genomic_DNA"/>
</dbReference>
<comment type="caution">
    <text evidence="5">The sequence shown here is derived from an EMBL/GenBank/DDBJ whole genome shotgun (WGS) entry which is preliminary data.</text>
</comment>
<dbReference type="InterPro" id="IPR050204">
    <property type="entry name" value="AraC_XylS_family_regulators"/>
</dbReference>
<dbReference type="PANTHER" id="PTHR46796:SF14">
    <property type="entry name" value="TRANSCRIPTIONAL REGULATORY PROTEIN"/>
    <property type="match status" value="1"/>
</dbReference>
<keyword evidence="2" id="KW-0238">DNA-binding</keyword>
<sequence length="295" mass="32505">MSLPKQTDSFGCSLGNLDGDQHIAGGDIRFYLKSSAGRSPGLVSTPGSNRGFVIGLATAGGQRRRIFQEHHSTTHDFVENSIYIRDFSDPYKAELKGPLNFILMEISRTSLSQIAEGADVCGVTELENTVAEPDPVIGGLARALFATLDLEQETSTLFVDQLSTALGLHLIQRYGNGRQRLSDKRRRLSRHNESRAKELMLSRLKGDVSIDDLATECNLSRTAFIQAFRETTGKTPNQWLAQQRIDRARQLLLTSPLSLAEISALCGFADQAHFSRTFSSAVGKPPGTWRRHMLA</sequence>
<evidence type="ECO:0000313" key="5">
    <source>
        <dbReference type="EMBL" id="MFB9949120.1"/>
    </source>
</evidence>
<evidence type="ECO:0000313" key="6">
    <source>
        <dbReference type="Proteomes" id="UP001589692"/>
    </source>
</evidence>
<keyword evidence="1" id="KW-0805">Transcription regulation</keyword>
<dbReference type="Proteomes" id="UP001589692">
    <property type="component" value="Unassembled WGS sequence"/>
</dbReference>
<dbReference type="SMART" id="SM00342">
    <property type="entry name" value="HTH_ARAC"/>
    <property type="match status" value="1"/>
</dbReference>
<dbReference type="PROSITE" id="PS00041">
    <property type="entry name" value="HTH_ARAC_FAMILY_1"/>
    <property type="match status" value="1"/>
</dbReference>
<dbReference type="SUPFAM" id="SSF46689">
    <property type="entry name" value="Homeodomain-like"/>
    <property type="match status" value="2"/>
</dbReference>
<gene>
    <name evidence="5" type="ORF">ACFFP0_09695</name>
</gene>
<reference evidence="5 6" key="1">
    <citation type="submission" date="2024-09" db="EMBL/GenBank/DDBJ databases">
        <authorList>
            <person name="Sun Q."/>
            <person name="Mori K."/>
        </authorList>
    </citation>
    <scope>NUCLEOTIDE SEQUENCE [LARGE SCALE GENOMIC DNA]</scope>
    <source>
        <strain evidence="5 6">TBRC 4938</strain>
    </source>
</reference>
<dbReference type="PANTHER" id="PTHR46796">
    <property type="entry name" value="HTH-TYPE TRANSCRIPTIONAL ACTIVATOR RHAS-RELATED"/>
    <property type="match status" value="1"/>
</dbReference>
<dbReference type="PROSITE" id="PS01124">
    <property type="entry name" value="HTH_ARAC_FAMILY_2"/>
    <property type="match status" value="1"/>
</dbReference>
<keyword evidence="6" id="KW-1185">Reference proteome</keyword>
<evidence type="ECO:0000256" key="3">
    <source>
        <dbReference type="ARBA" id="ARBA00023163"/>
    </source>
</evidence>
<dbReference type="InterPro" id="IPR018060">
    <property type="entry name" value="HTH_AraC"/>
</dbReference>
<accession>A0ABV6AIF8</accession>
<dbReference type="InterPro" id="IPR018062">
    <property type="entry name" value="HTH_AraC-typ_CS"/>
</dbReference>
<dbReference type="Pfam" id="PF12833">
    <property type="entry name" value="HTH_18"/>
    <property type="match status" value="1"/>
</dbReference>
<dbReference type="InterPro" id="IPR009057">
    <property type="entry name" value="Homeodomain-like_sf"/>
</dbReference>
<evidence type="ECO:0000256" key="2">
    <source>
        <dbReference type="ARBA" id="ARBA00023125"/>
    </source>
</evidence>
<proteinExistence type="predicted"/>